<protein>
    <recommendedName>
        <fullName evidence="2">DUF4015 domain-containing protein</fullName>
    </recommendedName>
</protein>
<feature type="compositionally biased region" description="Polar residues" evidence="1">
    <location>
        <begin position="419"/>
        <end position="429"/>
    </location>
</feature>
<feature type="compositionally biased region" description="Acidic residues" evidence="1">
    <location>
        <begin position="37"/>
        <end position="46"/>
    </location>
</feature>
<reference evidence="3 4" key="1">
    <citation type="submission" date="2018-02" db="EMBL/GenBank/DDBJ databases">
        <title>Genomic Encyclopedia of Archaeal and Bacterial Type Strains, Phase II (KMG-II): from individual species to whole genera.</title>
        <authorList>
            <person name="Goeker M."/>
        </authorList>
    </citation>
    <scope>NUCLEOTIDE SEQUENCE [LARGE SCALE GENOMIC DNA]</scope>
    <source>
        <strain evidence="3 4">DSM 3808</strain>
    </source>
</reference>
<dbReference type="PANTHER" id="PTHR43405:SF1">
    <property type="entry name" value="GLYCOSYL HYDROLASE DIGH"/>
    <property type="match status" value="1"/>
</dbReference>
<dbReference type="PROSITE" id="PS51257">
    <property type="entry name" value="PROKAR_LIPOPROTEIN"/>
    <property type="match status" value="1"/>
</dbReference>
<evidence type="ECO:0000313" key="3">
    <source>
        <dbReference type="EMBL" id="PPK81031.1"/>
    </source>
</evidence>
<dbReference type="Pfam" id="PF13200">
    <property type="entry name" value="DUF4015"/>
    <property type="match status" value="1"/>
</dbReference>
<dbReference type="AlphaFoldDB" id="A0A2S6HTF8"/>
<sequence>MMKRWLLAVIVCSLVASGCSRYKGIPETEKNSPSSDETTDDSSESSETDKQEETLPVSALPKKTPVKVKGIYISGYMAGSEGFQAILDKIEGTEINAVVIDVKNDDGRITFAMDGAPTVKEIGAEKKYIQDMPAMMAQLKARGIYTIARVVAFRDPYLAEQKPEWSLKNKDGSLHRDNKGLAWVNPYRTEVWDYLVEVGEAASRAGFDEVQFDYIRFATDSSMKQVVFDGDETKGRSKTDIITEFIQYAYGKLSARNITVSADVFGTIIGSNVDAQAVGQVYSDMANHLDYICPMIYPSHYGDGNFGIDHPDTEPYKTIRAALKLSKSDLEKTRGEAVKQAEVRPWLQDFTASYLDHHISYGKKEVREQIQAVYDAGYDEWILWSASNRYTWDALLSEEEAKKEGARIAQQRATKEAESTTAAVKTTQAPVKVQSEAEKSLEGAVEEETTRQQSSSGEASEKKEKRNKPPVVIVTTGGLRNEK</sequence>
<accession>A0A2S6HTF8</accession>
<dbReference type="Proteomes" id="UP000237749">
    <property type="component" value="Unassembled WGS sequence"/>
</dbReference>
<gene>
    <name evidence="3" type="ORF">BXY41_105250</name>
</gene>
<feature type="region of interest" description="Disordered" evidence="1">
    <location>
        <begin position="407"/>
        <end position="483"/>
    </location>
</feature>
<comment type="caution">
    <text evidence="3">The sequence shown here is derived from an EMBL/GenBank/DDBJ whole genome shotgun (WGS) entry which is preliminary data.</text>
</comment>
<proteinExistence type="predicted"/>
<feature type="domain" description="DUF4015" evidence="2">
    <location>
        <begin position="70"/>
        <end position="390"/>
    </location>
</feature>
<dbReference type="InterPro" id="IPR052177">
    <property type="entry name" value="Divisome_Glycosyl_Hydrolase"/>
</dbReference>
<dbReference type="EMBL" id="PTJA01000005">
    <property type="protein sequence ID" value="PPK81031.1"/>
    <property type="molecule type" value="Genomic_DNA"/>
</dbReference>
<dbReference type="InterPro" id="IPR025275">
    <property type="entry name" value="DUF4015"/>
</dbReference>
<evidence type="ECO:0000259" key="2">
    <source>
        <dbReference type="Pfam" id="PF13200"/>
    </source>
</evidence>
<evidence type="ECO:0000256" key="1">
    <source>
        <dbReference type="SAM" id="MobiDB-lite"/>
    </source>
</evidence>
<dbReference type="Gene3D" id="3.20.20.80">
    <property type="entry name" value="Glycosidases"/>
    <property type="match status" value="1"/>
</dbReference>
<dbReference type="SUPFAM" id="SSF51445">
    <property type="entry name" value="(Trans)glycosidases"/>
    <property type="match status" value="1"/>
</dbReference>
<name>A0A2S6HTF8_9FIRM</name>
<keyword evidence="4" id="KW-1185">Reference proteome</keyword>
<dbReference type="PANTHER" id="PTHR43405">
    <property type="entry name" value="GLYCOSYL HYDROLASE DIGH"/>
    <property type="match status" value="1"/>
</dbReference>
<evidence type="ECO:0000313" key="4">
    <source>
        <dbReference type="Proteomes" id="UP000237749"/>
    </source>
</evidence>
<organism evidence="3 4">
    <name type="scientific">Lacrimispora xylanisolvens</name>
    <dbReference type="NCBI Taxonomy" id="384636"/>
    <lineage>
        <taxon>Bacteria</taxon>
        <taxon>Bacillati</taxon>
        <taxon>Bacillota</taxon>
        <taxon>Clostridia</taxon>
        <taxon>Lachnospirales</taxon>
        <taxon>Lachnospiraceae</taxon>
        <taxon>Lacrimispora</taxon>
    </lineage>
</organism>
<feature type="region of interest" description="Disordered" evidence="1">
    <location>
        <begin position="24"/>
        <end position="59"/>
    </location>
</feature>
<dbReference type="InterPro" id="IPR017853">
    <property type="entry name" value="GH"/>
</dbReference>